<evidence type="ECO:0000313" key="3">
    <source>
        <dbReference type="Proteomes" id="UP000542674"/>
    </source>
</evidence>
<dbReference type="Proteomes" id="UP000542674">
    <property type="component" value="Unassembled WGS sequence"/>
</dbReference>
<dbReference type="AlphaFoldDB" id="A0A7W7T6C6"/>
<dbReference type="EMBL" id="JACHJS010000001">
    <property type="protein sequence ID" value="MBB4967401.1"/>
    <property type="molecule type" value="Genomic_DNA"/>
</dbReference>
<evidence type="ECO:0000313" key="2">
    <source>
        <dbReference type="EMBL" id="MBB4967401.1"/>
    </source>
</evidence>
<feature type="transmembrane region" description="Helical" evidence="1">
    <location>
        <begin position="15"/>
        <end position="33"/>
    </location>
</feature>
<protein>
    <submittedName>
        <fullName evidence="2">Uncharacterized protein</fullName>
    </submittedName>
</protein>
<keyword evidence="1" id="KW-1133">Transmembrane helix</keyword>
<keyword evidence="3" id="KW-1185">Reference proteome</keyword>
<proteinExistence type="predicted"/>
<keyword evidence="1" id="KW-0472">Membrane</keyword>
<evidence type="ECO:0000256" key="1">
    <source>
        <dbReference type="SAM" id="Phobius"/>
    </source>
</evidence>
<keyword evidence="1" id="KW-0812">Transmembrane</keyword>
<comment type="caution">
    <text evidence="2">The sequence shown here is derived from an EMBL/GenBank/DDBJ whole genome shotgun (WGS) entry which is preliminary data.</text>
</comment>
<accession>A0A7W7T6C6</accession>
<feature type="transmembrane region" description="Helical" evidence="1">
    <location>
        <begin position="125"/>
        <end position="146"/>
    </location>
</feature>
<name>A0A7W7T6C6_9PSEU</name>
<gene>
    <name evidence="2" type="ORF">F4559_004760</name>
</gene>
<organism evidence="2 3">
    <name type="scientific">Saccharothrix violaceirubra</name>
    <dbReference type="NCBI Taxonomy" id="413306"/>
    <lineage>
        <taxon>Bacteria</taxon>
        <taxon>Bacillati</taxon>
        <taxon>Actinomycetota</taxon>
        <taxon>Actinomycetes</taxon>
        <taxon>Pseudonocardiales</taxon>
        <taxon>Pseudonocardiaceae</taxon>
        <taxon>Saccharothrix</taxon>
    </lineage>
</organism>
<reference evidence="2 3" key="1">
    <citation type="submission" date="2020-08" db="EMBL/GenBank/DDBJ databases">
        <title>Sequencing the genomes of 1000 actinobacteria strains.</title>
        <authorList>
            <person name="Klenk H.-P."/>
        </authorList>
    </citation>
    <scope>NUCLEOTIDE SEQUENCE [LARGE SCALE GENOMIC DNA]</scope>
    <source>
        <strain evidence="2 3">DSM 45084</strain>
    </source>
</reference>
<dbReference type="RefSeq" id="WP_184672086.1">
    <property type="nucleotide sequence ID" value="NZ_BAABAI010000009.1"/>
</dbReference>
<sequence length="158" mass="18063">MTATRRPWHRKRRHLGLLIIALCYAMIFVYEVGQDNGKPETPTDGVARDITCERRWFFLGASHVCRAVVHYEGKEYPNIFTYELGMDDVGQEVPVTRTGKYKKSQTPMFTTAPARTGVPMFVIPLVWFALGSTNVFLLIRIMLLTAPSQRPKSKTRID</sequence>